<gene>
    <name evidence="2" type="ORF">COT25_00485</name>
</gene>
<evidence type="ECO:0000313" key="3">
    <source>
        <dbReference type="Proteomes" id="UP000228711"/>
    </source>
</evidence>
<dbReference type="InterPro" id="IPR029063">
    <property type="entry name" value="SAM-dependent_MTases_sf"/>
</dbReference>
<reference evidence="3" key="1">
    <citation type="submission" date="2017-09" db="EMBL/GenBank/DDBJ databases">
        <title>Depth-based differentiation of microbial function through sediment-hosted aquifers and enrichment of novel symbionts in the deep terrestrial subsurface.</title>
        <authorList>
            <person name="Probst A.J."/>
            <person name="Ladd B."/>
            <person name="Jarett J.K."/>
            <person name="Geller-Mcgrath D.E."/>
            <person name="Sieber C.M.K."/>
            <person name="Emerson J.B."/>
            <person name="Anantharaman K."/>
            <person name="Thomas B.C."/>
            <person name="Malmstrom R."/>
            <person name="Stieglmeier M."/>
            <person name="Klingl A."/>
            <person name="Woyke T."/>
            <person name="Ryan C.M."/>
            <person name="Banfield J.F."/>
        </authorList>
    </citation>
    <scope>NUCLEOTIDE SEQUENCE [LARGE SCALE GENOMIC DNA]</scope>
</reference>
<dbReference type="Pfam" id="PF08241">
    <property type="entry name" value="Methyltransf_11"/>
    <property type="match status" value="1"/>
</dbReference>
<dbReference type="SUPFAM" id="SSF53335">
    <property type="entry name" value="S-adenosyl-L-methionine-dependent methyltransferases"/>
    <property type="match status" value="1"/>
</dbReference>
<dbReference type="GO" id="GO:0008757">
    <property type="term" value="F:S-adenosylmethionine-dependent methyltransferase activity"/>
    <property type="evidence" value="ECO:0007669"/>
    <property type="project" value="InterPro"/>
</dbReference>
<dbReference type="CDD" id="cd02440">
    <property type="entry name" value="AdoMet_MTases"/>
    <property type="match status" value="1"/>
</dbReference>
<dbReference type="EMBL" id="PEXV01000016">
    <property type="protein sequence ID" value="PIS41923.1"/>
    <property type="molecule type" value="Genomic_DNA"/>
</dbReference>
<feature type="domain" description="Methyltransferase type 11" evidence="1">
    <location>
        <begin position="6"/>
        <end position="67"/>
    </location>
</feature>
<sequence length="174" mass="20363">MQYAIKLAEKNDIKIDYYVGSGESLSQFKDNEFDIVLSVFAMQYINNLDKCLSEVSRILKNGGRFIFSLDHPFYSVISPKTMRIEGNYNYSGLNETVKTSDIIKAGQWRRGNTQKFVFYFRKISDIYRSLVRSNLFVEEIKELVSYKGKNPWNKIYSRKISKYIAPTIIFVVKK</sequence>
<proteinExistence type="predicted"/>
<accession>A0A2H0YW15</accession>
<comment type="caution">
    <text evidence="2">The sequence shown here is derived from an EMBL/GenBank/DDBJ whole genome shotgun (WGS) entry which is preliminary data.</text>
</comment>
<dbReference type="InterPro" id="IPR013216">
    <property type="entry name" value="Methyltransf_11"/>
</dbReference>
<dbReference type="AlphaFoldDB" id="A0A2H0YW15"/>
<evidence type="ECO:0000313" key="2">
    <source>
        <dbReference type="EMBL" id="PIS41923.1"/>
    </source>
</evidence>
<organism evidence="2 3">
    <name type="scientific">Candidatus Kerfeldbacteria bacterium CG08_land_8_20_14_0_20_42_7</name>
    <dbReference type="NCBI Taxonomy" id="2014245"/>
    <lineage>
        <taxon>Bacteria</taxon>
        <taxon>Candidatus Kerfeldiibacteriota</taxon>
    </lineage>
</organism>
<evidence type="ECO:0000259" key="1">
    <source>
        <dbReference type="Pfam" id="PF08241"/>
    </source>
</evidence>
<dbReference type="Gene3D" id="3.40.50.150">
    <property type="entry name" value="Vaccinia Virus protein VP39"/>
    <property type="match status" value="1"/>
</dbReference>
<protein>
    <recommendedName>
        <fullName evidence="1">Methyltransferase type 11 domain-containing protein</fullName>
    </recommendedName>
</protein>
<name>A0A2H0YW15_9BACT</name>
<dbReference type="Proteomes" id="UP000228711">
    <property type="component" value="Unassembled WGS sequence"/>
</dbReference>